<dbReference type="PANTHER" id="PTHR33067:SF15">
    <property type="entry name" value="RNA-DIRECTED DNA POLYMERASE"/>
    <property type="match status" value="1"/>
</dbReference>
<dbReference type="AlphaFoldDB" id="A0AAP0HG07"/>
<evidence type="ECO:0008006" key="3">
    <source>
        <dbReference type="Google" id="ProtNLM"/>
    </source>
</evidence>
<gene>
    <name evidence="1" type="ORF">Scep_029853</name>
</gene>
<name>A0AAP0HG07_9MAGN</name>
<dbReference type="PANTHER" id="PTHR33067">
    <property type="entry name" value="RNA-DIRECTED DNA POLYMERASE-RELATED"/>
    <property type="match status" value="1"/>
</dbReference>
<protein>
    <recommendedName>
        <fullName evidence="3">Reverse transcriptase domain-containing protein</fullName>
    </recommendedName>
</protein>
<evidence type="ECO:0000313" key="2">
    <source>
        <dbReference type="Proteomes" id="UP001419268"/>
    </source>
</evidence>
<reference evidence="1 2" key="1">
    <citation type="submission" date="2024-01" db="EMBL/GenBank/DDBJ databases">
        <title>Genome assemblies of Stephania.</title>
        <authorList>
            <person name="Yang L."/>
        </authorList>
    </citation>
    <scope>NUCLEOTIDE SEQUENCE [LARGE SCALE GENOMIC DNA]</scope>
    <source>
        <strain evidence="1">JXDWG</strain>
        <tissue evidence="1">Leaf</tissue>
    </source>
</reference>
<dbReference type="Proteomes" id="UP001419268">
    <property type="component" value="Unassembled WGS sequence"/>
</dbReference>
<proteinExistence type="predicted"/>
<accession>A0AAP0HG07</accession>
<dbReference type="EMBL" id="JBBNAG010000013">
    <property type="protein sequence ID" value="KAK9083382.1"/>
    <property type="molecule type" value="Genomic_DNA"/>
</dbReference>
<comment type="caution">
    <text evidence="1">The sequence shown here is derived from an EMBL/GenBank/DDBJ whole genome shotgun (WGS) entry which is preliminary data.</text>
</comment>
<organism evidence="1 2">
    <name type="scientific">Stephania cephalantha</name>
    <dbReference type="NCBI Taxonomy" id="152367"/>
    <lineage>
        <taxon>Eukaryota</taxon>
        <taxon>Viridiplantae</taxon>
        <taxon>Streptophyta</taxon>
        <taxon>Embryophyta</taxon>
        <taxon>Tracheophyta</taxon>
        <taxon>Spermatophyta</taxon>
        <taxon>Magnoliopsida</taxon>
        <taxon>Ranunculales</taxon>
        <taxon>Menispermaceae</taxon>
        <taxon>Menispermoideae</taxon>
        <taxon>Cissampelideae</taxon>
        <taxon>Stephania</taxon>
    </lineage>
</organism>
<keyword evidence="2" id="KW-1185">Reference proteome</keyword>
<evidence type="ECO:0000313" key="1">
    <source>
        <dbReference type="EMBL" id="KAK9083382.1"/>
    </source>
</evidence>
<sequence>MKEDHFSSKNSLILGRPFLKTAKAKIEVLNETLTMEVDNETINFNIHDAMKYPLDISSVCTIDMLDPIIDITFRNDKSDKLEKVIEDLNDNNDIDEDMEEIMNALESYNTLPELSYYMDLLINHSEL</sequence>